<proteinExistence type="inferred from homology"/>
<evidence type="ECO:0000313" key="3">
    <source>
        <dbReference type="Proteomes" id="UP000620075"/>
    </source>
</evidence>
<sequence>MSERLPAQLQCGAQLADLLEQVSTGQTKALTPHQIECPYCTAALNRLVNSWQDIERLRAEPVQPSPELLHRVMRRIWAGLDDWQVELRGGRGMTRVSTAVLSSLAFWAAAAAPGVRQVFQAQSREVGIEGPDRPKKRRQRLVSRENLRIEIELSIHYGFSALVVAEQVRRAVIAHVLETTGLDLPEVELTIADVG</sequence>
<name>A0A934K9U5_9BACT</name>
<accession>A0A934K9U5</accession>
<evidence type="ECO:0000313" key="2">
    <source>
        <dbReference type="EMBL" id="MBJ7604451.1"/>
    </source>
</evidence>
<dbReference type="InterPro" id="IPR005531">
    <property type="entry name" value="Asp23"/>
</dbReference>
<dbReference type="RefSeq" id="WP_338182125.1">
    <property type="nucleotide sequence ID" value="NZ_JAEKNQ010000058.1"/>
</dbReference>
<dbReference type="Pfam" id="PF03780">
    <property type="entry name" value="Asp23"/>
    <property type="match status" value="1"/>
</dbReference>
<dbReference type="Proteomes" id="UP000620075">
    <property type="component" value="Unassembled WGS sequence"/>
</dbReference>
<gene>
    <name evidence="2" type="ORF">JF888_14905</name>
</gene>
<organism evidence="2 3">
    <name type="scientific">Candidatus Dormiibacter inghamiae</name>
    <dbReference type="NCBI Taxonomy" id="3127013"/>
    <lineage>
        <taxon>Bacteria</taxon>
        <taxon>Bacillati</taxon>
        <taxon>Candidatus Dormiibacterota</taxon>
        <taxon>Candidatus Dormibacteria</taxon>
        <taxon>Candidatus Dormibacterales</taxon>
        <taxon>Candidatus Dormibacteraceae</taxon>
        <taxon>Candidatus Dormiibacter</taxon>
    </lineage>
</organism>
<comment type="similarity">
    <text evidence="1">Belongs to the asp23 family.</text>
</comment>
<reference evidence="2 3" key="1">
    <citation type="submission" date="2020-10" db="EMBL/GenBank/DDBJ databases">
        <title>Ca. Dormibacterota MAGs.</title>
        <authorList>
            <person name="Montgomery K."/>
        </authorList>
    </citation>
    <scope>NUCLEOTIDE SEQUENCE [LARGE SCALE GENOMIC DNA]</scope>
    <source>
        <strain evidence="2">SC8811_S16_3</strain>
    </source>
</reference>
<evidence type="ECO:0000256" key="1">
    <source>
        <dbReference type="ARBA" id="ARBA00005721"/>
    </source>
</evidence>
<dbReference type="AlphaFoldDB" id="A0A934K9U5"/>
<dbReference type="EMBL" id="JAEKNQ010000058">
    <property type="protein sequence ID" value="MBJ7604451.1"/>
    <property type="molecule type" value="Genomic_DNA"/>
</dbReference>
<comment type="caution">
    <text evidence="2">The sequence shown here is derived from an EMBL/GenBank/DDBJ whole genome shotgun (WGS) entry which is preliminary data.</text>
</comment>
<protein>
    <submittedName>
        <fullName evidence="2">Asp23/Gls24 family envelope stress response protein</fullName>
    </submittedName>
</protein>